<comment type="caution">
    <text evidence="1">The sequence shown here is derived from an EMBL/GenBank/DDBJ whole genome shotgun (WGS) entry which is preliminary data.</text>
</comment>
<dbReference type="Gene3D" id="1.25.40.10">
    <property type="entry name" value="Tetratricopeptide repeat domain"/>
    <property type="match status" value="1"/>
</dbReference>
<reference evidence="1 2" key="1">
    <citation type="submission" date="2018-09" db="EMBL/GenBank/DDBJ databases">
        <title>Phylogeny of the Shewanellaceae, and recommendation for two new genera, Pseudoshewanella and Parashewanella.</title>
        <authorList>
            <person name="Wang G."/>
        </authorList>
    </citation>
    <scope>NUCLEOTIDE SEQUENCE [LARGE SCALE GENOMIC DNA]</scope>
    <source>
        <strain evidence="1 2">KCTC 22492</strain>
    </source>
</reference>
<dbReference type="OrthoDB" id="9769023at2"/>
<organism evidence="1 2">
    <name type="scientific">Parashewanella spongiae</name>
    <dbReference type="NCBI Taxonomy" id="342950"/>
    <lineage>
        <taxon>Bacteria</taxon>
        <taxon>Pseudomonadati</taxon>
        <taxon>Pseudomonadota</taxon>
        <taxon>Gammaproteobacteria</taxon>
        <taxon>Alteromonadales</taxon>
        <taxon>Shewanellaceae</taxon>
        <taxon>Parashewanella</taxon>
    </lineage>
</organism>
<accession>A0A3A6U287</accession>
<dbReference type="SUPFAM" id="SSF48452">
    <property type="entry name" value="TPR-like"/>
    <property type="match status" value="1"/>
</dbReference>
<dbReference type="AlphaFoldDB" id="A0A3A6U287"/>
<name>A0A3A6U287_9GAMM</name>
<evidence type="ECO:0000313" key="1">
    <source>
        <dbReference type="EMBL" id="RJY11483.1"/>
    </source>
</evidence>
<dbReference type="Proteomes" id="UP000273022">
    <property type="component" value="Unassembled WGS sequence"/>
</dbReference>
<keyword evidence="2" id="KW-1185">Reference proteome</keyword>
<dbReference type="EMBL" id="QYYH01000082">
    <property type="protein sequence ID" value="RJY11483.1"/>
    <property type="molecule type" value="Genomic_DNA"/>
</dbReference>
<evidence type="ECO:0000313" key="2">
    <source>
        <dbReference type="Proteomes" id="UP000273022"/>
    </source>
</evidence>
<proteinExistence type="predicted"/>
<dbReference type="InterPro" id="IPR011990">
    <property type="entry name" value="TPR-like_helical_dom_sf"/>
</dbReference>
<gene>
    <name evidence="1" type="ORF">D5R81_13080</name>
</gene>
<evidence type="ECO:0008006" key="3">
    <source>
        <dbReference type="Google" id="ProtNLM"/>
    </source>
</evidence>
<dbReference type="RefSeq" id="WP_121854084.1">
    <property type="nucleotide sequence ID" value="NZ_CP037952.1"/>
</dbReference>
<protein>
    <recommendedName>
        <fullName evidence="3">Tetratricopeptide repeat protein</fullName>
    </recommendedName>
</protein>
<dbReference type="PROSITE" id="PS51257">
    <property type="entry name" value="PROKAR_LIPOPROTEIN"/>
    <property type="match status" value="1"/>
</dbReference>
<sequence length="456" mass="50939">MKLVISHLLLCILLTGCATNSLFVDYPSQLRQQKQALSSSQPTAQINKLTSNIQGNDGLLYAEEAGRVAQISGDFAASKKYYQQAIKAYRAFDDKATISASNVGANTSSLLLNDNAIPYRGTGYERILLHQYQALNYLFQDDFQGALVEVKQANELQQVEQDRYAKSKKSVQAIENGTINTETQRLSATTGSVTSSFLNAYSYYMTGLLHEALNQPNDAFIDYRKAAQIWPGNAYLEQTLVRLAKQLSMPQFASFKKRWGEPILPTRNQGELVILYETGFTPEKQNLTVPFRINGNWQTASLATYSGRSPVWRNAQIYGVDATALIAQPITNIDALAINALKEQLPATLSRQVLRVIAKSHLARKVSDKKKKQQNQLDFGSIAIQLFNIITEQADRRSWLTLPSQAQIARKYLNVGSYPLKINSNSPHPIEIAAGRKTIVWVINTGNYTRIYSIMI</sequence>